<feature type="compositionally biased region" description="Polar residues" evidence="1">
    <location>
        <begin position="20"/>
        <end position="36"/>
    </location>
</feature>
<feature type="compositionally biased region" description="Polar residues" evidence="1">
    <location>
        <begin position="1"/>
        <end position="11"/>
    </location>
</feature>
<evidence type="ECO:0000313" key="2">
    <source>
        <dbReference type="EMBL" id="KAG0292697.1"/>
    </source>
</evidence>
<name>A0ABQ7K7D8_9FUNG</name>
<sequence>MALYITTSSRLTPEEEQELRSNPGSTDQLHVPSSSDDLTKTAKLGSTTTTSSPLTDVSPSISVLNSSSVTAAAATESAKPKMLVPITIANKNQNQQQKQKSGKQEQGSPGRRRSIDVGSKATLLEEVRSQIQASASMDDDMDDLVAKSSRITPTILVSASSPSPTVLIRPRTTTNNINGEKSTAVVTVLVPSKPTVQKNPRELVHDIQSSSSTSRASVHSTSPTVISSTSSTSGGVLQQRRNTSLGSHTSLTTTLVTGAATSTTRAAAAV</sequence>
<keyword evidence="3" id="KW-1185">Reference proteome</keyword>
<reference evidence="2 3" key="1">
    <citation type="journal article" date="2020" name="Fungal Divers.">
        <title>Resolving the Mortierellaceae phylogeny through synthesis of multi-gene phylogenetics and phylogenomics.</title>
        <authorList>
            <person name="Vandepol N."/>
            <person name="Liber J."/>
            <person name="Desiro A."/>
            <person name="Na H."/>
            <person name="Kennedy M."/>
            <person name="Barry K."/>
            <person name="Grigoriev I.V."/>
            <person name="Miller A.N."/>
            <person name="O'Donnell K."/>
            <person name="Stajich J.E."/>
            <person name="Bonito G."/>
        </authorList>
    </citation>
    <scope>NUCLEOTIDE SEQUENCE [LARGE SCALE GENOMIC DNA]</scope>
    <source>
        <strain evidence="2 3">AD045</strain>
    </source>
</reference>
<feature type="region of interest" description="Disordered" evidence="1">
    <location>
        <begin position="1"/>
        <end position="60"/>
    </location>
</feature>
<protein>
    <submittedName>
        <fullName evidence="2">Uncharacterized protein</fullName>
    </submittedName>
</protein>
<accession>A0ABQ7K7D8</accession>
<evidence type="ECO:0000256" key="1">
    <source>
        <dbReference type="SAM" id="MobiDB-lite"/>
    </source>
</evidence>
<proteinExistence type="predicted"/>
<feature type="compositionally biased region" description="Low complexity" evidence="1">
    <location>
        <begin position="209"/>
        <end position="233"/>
    </location>
</feature>
<dbReference type="EMBL" id="JAAAIM010000186">
    <property type="protein sequence ID" value="KAG0292697.1"/>
    <property type="molecule type" value="Genomic_DNA"/>
</dbReference>
<feature type="compositionally biased region" description="Low complexity" evidence="1">
    <location>
        <begin position="91"/>
        <end position="108"/>
    </location>
</feature>
<organism evidence="2 3">
    <name type="scientific">Linnemannia gamsii</name>
    <dbReference type="NCBI Taxonomy" id="64522"/>
    <lineage>
        <taxon>Eukaryota</taxon>
        <taxon>Fungi</taxon>
        <taxon>Fungi incertae sedis</taxon>
        <taxon>Mucoromycota</taxon>
        <taxon>Mortierellomycotina</taxon>
        <taxon>Mortierellomycetes</taxon>
        <taxon>Mortierellales</taxon>
        <taxon>Mortierellaceae</taxon>
        <taxon>Linnemannia</taxon>
    </lineage>
</organism>
<feature type="region of interest" description="Disordered" evidence="1">
    <location>
        <begin position="206"/>
        <end position="250"/>
    </location>
</feature>
<dbReference type="Proteomes" id="UP001194696">
    <property type="component" value="Unassembled WGS sequence"/>
</dbReference>
<evidence type="ECO:0000313" key="3">
    <source>
        <dbReference type="Proteomes" id="UP001194696"/>
    </source>
</evidence>
<feature type="compositionally biased region" description="Low complexity" evidence="1">
    <location>
        <begin position="46"/>
        <end position="60"/>
    </location>
</feature>
<feature type="region of interest" description="Disordered" evidence="1">
    <location>
        <begin position="91"/>
        <end position="118"/>
    </location>
</feature>
<gene>
    <name evidence="2" type="ORF">BGZ96_003815</name>
</gene>
<comment type="caution">
    <text evidence="2">The sequence shown here is derived from an EMBL/GenBank/DDBJ whole genome shotgun (WGS) entry which is preliminary data.</text>
</comment>